<dbReference type="AlphaFoldDB" id="A0A917HC59"/>
<dbReference type="EMBL" id="BMHY01000006">
    <property type="protein sequence ID" value="GGG74566.1"/>
    <property type="molecule type" value="Genomic_DNA"/>
</dbReference>
<sequence>MTVNERPPFSKELSVQQFEMHYWYKKELIDLCSEHNIPSSGTKAELEERIKKWLTGEEIVNTRQKSTTLRMKQEHDKELSLSTRLIPDGFKFNSKPGNFLLIITRSKNFPSPKKWRRYLEKLSAGAIWK</sequence>
<dbReference type="RefSeq" id="WP_188890345.1">
    <property type="nucleotide sequence ID" value="NZ_BMHY01000006.1"/>
</dbReference>
<evidence type="ECO:0000313" key="3">
    <source>
        <dbReference type="Proteomes" id="UP000600247"/>
    </source>
</evidence>
<evidence type="ECO:0000313" key="2">
    <source>
        <dbReference type="EMBL" id="GGG74566.1"/>
    </source>
</evidence>
<keyword evidence="3" id="KW-1185">Reference proteome</keyword>
<evidence type="ECO:0000259" key="1">
    <source>
        <dbReference type="SMART" id="SM00513"/>
    </source>
</evidence>
<gene>
    <name evidence="2" type="ORF">GCM10010918_33420</name>
</gene>
<proteinExistence type="predicted"/>
<dbReference type="Proteomes" id="UP000600247">
    <property type="component" value="Unassembled WGS sequence"/>
</dbReference>
<dbReference type="SUPFAM" id="SSF68906">
    <property type="entry name" value="SAP domain"/>
    <property type="match status" value="1"/>
</dbReference>
<organism evidence="2 3">
    <name type="scientific">Paenibacillus radicis</name>
    <name type="common">ex Gao et al. 2016</name>
    <dbReference type="NCBI Taxonomy" id="1737354"/>
    <lineage>
        <taxon>Bacteria</taxon>
        <taxon>Bacillati</taxon>
        <taxon>Bacillota</taxon>
        <taxon>Bacilli</taxon>
        <taxon>Bacillales</taxon>
        <taxon>Paenibacillaceae</taxon>
        <taxon>Paenibacillus</taxon>
    </lineage>
</organism>
<reference evidence="2 3" key="1">
    <citation type="journal article" date="2014" name="Int. J. Syst. Evol. Microbiol.">
        <title>Complete genome sequence of Corynebacterium casei LMG S-19264T (=DSM 44701T), isolated from a smear-ripened cheese.</title>
        <authorList>
            <consortium name="US DOE Joint Genome Institute (JGI-PGF)"/>
            <person name="Walter F."/>
            <person name="Albersmeier A."/>
            <person name="Kalinowski J."/>
            <person name="Ruckert C."/>
        </authorList>
    </citation>
    <scope>NUCLEOTIDE SEQUENCE [LARGE SCALE GENOMIC DNA]</scope>
    <source>
        <strain evidence="2 3">CGMCC 1.15286</strain>
    </source>
</reference>
<dbReference type="InterPro" id="IPR036361">
    <property type="entry name" value="SAP_dom_sf"/>
</dbReference>
<dbReference type="SMART" id="SM00513">
    <property type="entry name" value="SAP"/>
    <property type="match status" value="1"/>
</dbReference>
<comment type="caution">
    <text evidence="2">The sequence shown here is derived from an EMBL/GenBank/DDBJ whole genome shotgun (WGS) entry which is preliminary data.</text>
</comment>
<feature type="domain" description="SAP" evidence="1">
    <location>
        <begin position="20"/>
        <end position="54"/>
    </location>
</feature>
<dbReference type="Pfam" id="PF18953">
    <property type="entry name" value="SAP_new25"/>
    <property type="match status" value="1"/>
</dbReference>
<accession>A0A917HC59</accession>
<dbReference type="InterPro" id="IPR003034">
    <property type="entry name" value="SAP_dom"/>
</dbReference>
<protein>
    <recommendedName>
        <fullName evidence="1">SAP domain-containing protein</fullName>
    </recommendedName>
</protein>
<name>A0A917HC59_9BACL</name>